<dbReference type="Proteomes" id="UP001287356">
    <property type="component" value="Unassembled WGS sequence"/>
</dbReference>
<dbReference type="EMBL" id="JAULSN010000003">
    <property type="protein sequence ID" value="KAK3377106.1"/>
    <property type="molecule type" value="Genomic_DNA"/>
</dbReference>
<reference evidence="2" key="2">
    <citation type="submission" date="2023-06" db="EMBL/GenBank/DDBJ databases">
        <authorList>
            <consortium name="Lawrence Berkeley National Laboratory"/>
            <person name="Haridas S."/>
            <person name="Hensen N."/>
            <person name="Bonometti L."/>
            <person name="Westerberg I."/>
            <person name="Brannstrom I.O."/>
            <person name="Guillou S."/>
            <person name="Cros-Aarteil S."/>
            <person name="Calhoun S."/>
            <person name="Kuo A."/>
            <person name="Mondo S."/>
            <person name="Pangilinan J."/>
            <person name="Riley R."/>
            <person name="Labutti K."/>
            <person name="Andreopoulos B."/>
            <person name="Lipzen A."/>
            <person name="Chen C."/>
            <person name="Yanf M."/>
            <person name="Daum C."/>
            <person name="Ng V."/>
            <person name="Clum A."/>
            <person name="Steindorff A."/>
            <person name="Ohm R."/>
            <person name="Martin F."/>
            <person name="Silar P."/>
            <person name="Natvig D."/>
            <person name="Lalanne C."/>
            <person name="Gautier V."/>
            <person name="Ament-Velasquez S.L."/>
            <person name="Kruys A."/>
            <person name="Hutchinson M.I."/>
            <person name="Powell A.J."/>
            <person name="Barry K."/>
            <person name="Miller A.N."/>
            <person name="Grigoriev I.V."/>
            <person name="Debuchy R."/>
            <person name="Gladieux P."/>
            <person name="Thoren M.H."/>
            <person name="Johannesson H."/>
        </authorList>
    </citation>
    <scope>NUCLEOTIDE SEQUENCE</scope>
    <source>
        <strain evidence="2">CBS 958.72</strain>
    </source>
</reference>
<feature type="compositionally biased region" description="Polar residues" evidence="1">
    <location>
        <begin position="169"/>
        <end position="184"/>
    </location>
</feature>
<evidence type="ECO:0000256" key="1">
    <source>
        <dbReference type="SAM" id="MobiDB-lite"/>
    </source>
</evidence>
<name>A0AAE0KIB6_9PEZI</name>
<proteinExistence type="predicted"/>
<feature type="compositionally biased region" description="Basic and acidic residues" evidence="1">
    <location>
        <begin position="302"/>
        <end position="311"/>
    </location>
</feature>
<gene>
    <name evidence="2" type="ORF">B0T24DRAFT_235265</name>
</gene>
<feature type="compositionally biased region" description="Low complexity" evidence="1">
    <location>
        <begin position="130"/>
        <end position="141"/>
    </location>
</feature>
<feature type="region of interest" description="Disordered" evidence="1">
    <location>
        <begin position="1"/>
        <end position="281"/>
    </location>
</feature>
<accession>A0AAE0KIB6</accession>
<feature type="compositionally biased region" description="Low complexity" evidence="1">
    <location>
        <begin position="185"/>
        <end position="198"/>
    </location>
</feature>
<feature type="region of interest" description="Disordered" evidence="1">
    <location>
        <begin position="302"/>
        <end position="327"/>
    </location>
</feature>
<feature type="compositionally biased region" description="Gly residues" evidence="1">
    <location>
        <begin position="56"/>
        <end position="70"/>
    </location>
</feature>
<feature type="compositionally biased region" description="Acidic residues" evidence="1">
    <location>
        <begin position="260"/>
        <end position="272"/>
    </location>
</feature>
<keyword evidence="3" id="KW-1185">Reference proteome</keyword>
<organism evidence="2 3">
    <name type="scientific">Lasiosphaeria ovina</name>
    <dbReference type="NCBI Taxonomy" id="92902"/>
    <lineage>
        <taxon>Eukaryota</taxon>
        <taxon>Fungi</taxon>
        <taxon>Dikarya</taxon>
        <taxon>Ascomycota</taxon>
        <taxon>Pezizomycotina</taxon>
        <taxon>Sordariomycetes</taxon>
        <taxon>Sordariomycetidae</taxon>
        <taxon>Sordariales</taxon>
        <taxon>Lasiosphaeriaceae</taxon>
        <taxon>Lasiosphaeria</taxon>
    </lineage>
</organism>
<comment type="caution">
    <text evidence="2">The sequence shown here is derived from an EMBL/GenBank/DDBJ whole genome shotgun (WGS) entry which is preliminary data.</text>
</comment>
<reference evidence="2" key="1">
    <citation type="journal article" date="2023" name="Mol. Phylogenet. Evol.">
        <title>Genome-scale phylogeny and comparative genomics of the fungal order Sordariales.</title>
        <authorList>
            <person name="Hensen N."/>
            <person name="Bonometti L."/>
            <person name="Westerberg I."/>
            <person name="Brannstrom I.O."/>
            <person name="Guillou S."/>
            <person name="Cros-Aarteil S."/>
            <person name="Calhoun S."/>
            <person name="Haridas S."/>
            <person name="Kuo A."/>
            <person name="Mondo S."/>
            <person name="Pangilinan J."/>
            <person name="Riley R."/>
            <person name="LaButti K."/>
            <person name="Andreopoulos B."/>
            <person name="Lipzen A."/>
            <person name="Chen C."/>
            <person name="Yan M."/>
            <person name="Daum C."/>
            <person name="Ng V."/>
            <person name="Clum A."/>
            <person name="Steindorff A."/>
            <person name="Ohm R.A."/>
            <person name="Martin F."/>
            <person name="Silar P."/>
            <person name="Natvig D.O."/>
            <person name="Lalanne C."/>
            <person name="Gautier V."/>
            <person name="Ament-Velasquez S.L."/>
            <person name="Kruys A."/>
            <person name="Hutchinson M.I."/>
            <person name="Powell A.J."/>
            <person name="Barry K."/>
            <person name="Miller A.N."/>
            <person name="Grigoriev I.V."/>
            <person name="Debuchy R."/>
            <person name="Gladieux P."/>
            <person name="Hiltunen Thoren M."/>
            <person name="Johannesson H."/>
        </authorList>
    </citation>
    <scope>NUCLEOTIDE SEQUENCE</scope>
    <source>
        <strain evidence="2">CBS 958.72</strain>
    </source>
</reference>
<sequence length="353" mass="37879">MADLLLSTPKRKRTPPDDVAELDTTTQFTFDLHSPLDDGSASPRTRVAHRFRGLALDGGGGVSPPSGGAGRTSRSPEPIRNSFLFMRGDLTDGARKRMKLPEFTAPEGEGLQVQAPAADGLANGPRTPPQGELQQQQQQGQNPNAAGKKPGQRERSPKLIKFALDTAVVEQSETIANTSPRSGTAANSAANSSSSASALSFPHGGGKSQTPPRNKRAGTPPAPMFSPQSSSSPSPPSSEGDTPVITDPLRASLTWHDDEITIYDPDDSDDDGTGINGIGFKPTPAIAHARILRRRQQLAEYRKREEREARAKRNQRRRGNPSVTATTGLVELKGKVERRRVRFMESATELIGV</sequence>
<dbReference type="AlphaFoldDB" id="A0AAE0KIB6"/>
<evidence type="ECO:0000313" key="2">
    <source>
        <dbReference type="EMBL" id="KAK3377106.1"/>
    </source>
</evidence>
<protein>
    <submittedName>
        <fullName evidence="2">Uncharacterized protein</fullName>
    </submittedName>
</protein>
<evidence type="ECO:0000313" key="3">
    <source>
        <dbReference type="Proteomes" id="UP001287356"/>
    </source>
</evidence>